<keyword evidence="4" id="KW-1185">Reference proteome</keyword>
<keyword evidence="2" id="KW-0472">Membrane</keyword>
<evidence type="ECO:0000256" key="2">
    <source>
        <dbReference type="SAM" id="Phobius"/>
    </source>
</evidence>
<accession>A0A4P9XSF6</accession>
<feature type="non-terminal residue" evidence="3">
    <location>
        <position position="296"/>
    </location>
</feature>
<feature type="compositionally biased region" description="Polar residues" evidence="1">
    <location>
        <begin position="229"/>
        <end position="241"/>
    </location>
</feature>
<protein>
    <submittedName>
        <fullName evidence="3">Uncharacterized protein</fullName>
    </submittedName>
</protein>
<dbReference type="Proteomes" id="UP000271241">
    <property type="component" value="Unassembled WGS sequence"/>
</dbReference>
<evidence type="ECO:0000313" key="3">
    <source>
        <dbReference type="EMBL" id="RKP09055.1"/>
    </source>
</evidence>
<reference evidence="4" key="1">
    <citation type="journal article" date="2018" name="Nat. Microbiol.">
        <title>Leveraging single-cell genomics to expand the fungal tree of life.</title>
        <authorList>
            <person name="Ahrendt S.R."/>
            <person name="Quandt C.A."/>
            <person name="Ciobanu D."/>
            <person name="Clum A."/>
            <person name="Salamov A."/>
            <person name="Andreopoulos B."/>
            <person name="Cheng J.F."/>
            <person name="Woyke T."/>
            <person name="Pelin A."/>
            <person name="Henrissat B."/>
            <person name="Reynolds N.K."/>
            <person name="Benny G.L."/>
            <person name="Smith M.E."/>
            <person name="James T.Y."/>
            <person name="Grigoriev I.V."/>
        </authorList>
    </citation>
    <scope>NUCLEOTIDE SEQUENCE [LARGE SCALE GENOMIC DNA]</scope>
    <source>
        <strain evidence="4">RSA 1356</strain>
    </source>
</reference>
<keyword evidence="2" id="KW-0812">Transmembrane</keyword>
<sequence>MSTRPTTPAPAPRPSAAPTFSSDQGALGSANTTATGTATIVTVSVVVAVGVSIIVAFVILWMRRRKRARNAMYEDKDMKRRLSTARHAAAVKIGARAPSLSSPRVVNLANMPPTTKYNAAKTSPPPPHSPTGAGFAVHHERSTSAGAVNELAPSVHRRISMAGRPTSDPFYGLHATHMRHSIHNVGFDPQRLLATVGRTAGSSTAALDRPSSPEGGADSEHTSEVRSRSPPSATPRQSGTYSDVPEAASEACEAPLDAASMAQRQPTLPNLAAIVANDPTLRGYPYAYSEASTPRA</sequence>
<keyword evidence="2" id="KW-1133">Transmembrane helix</keyword>
<evidence type="ECO:0000313" key="4">
    <source>
        <dbReference type="Proteomes" id="UP000271241"/>
    </source>
</evidence>
<feature type="compositionally biased region" description="Basic and acidic residues" evidence="1">
    <location>
        <begin position="218"/>
        <end position="227"/>
    </location>
</feature>
<name>A0A4P9XSF6_9FUNG</name>
<organism evidence="3 4">
    <name type="scientific">Thamnocephalis sphaerospora</name>
    <dbReference type="NCBI Taxonomy" id="78915"/>
    <lineage>
        <taxon>Eukaryota</taxon>
        <taxon>Fungi</taxon>
        <taxon>Fungi incertae sedis</taxon>
        <taxon>Zoopagomycota</taxon>
        <taxon>Zoopagomycotina</taxon>
        <taxon>Zoopagomycetes</taxon>
        <taxon>Zoopagales</taxon>
        <taxon>Sigmoideomycetaceae</taxon>
        <taxon>Thamnocephalis</taxon>
    </lineage>
</organism>
<dbReference type="AlphaFoldDB" id="A0A4P9XSF6"/>
<feature type="region of interest" description="Disordered" evidence="1">
    <location>
        <begin position="200"/>
        <end position="263"/>
    </location>
</feature>
<dbReference type="EMBL" id="KZ992546">
    <property type="protein sequence ID" value="RKP09055.1"/>
    <property type="molecule type" value="Genomic_DNA"/>
</dbReference>
<feature type="compositionally biased region" description="Low complexity" evidence="1">
    <location>
        <begin position="16"/>
        <end position="31"/>
    </location>
</feature>
<proteinExistence type="predicted"/>
<evidence type="ECO:0000256" key="1">
    <source>
        <dbReference type="SAM" id="MobiDB-lite"/>
    </source>
</evidence>
<feature type="region of interest" description="Disordered" evidence="1">
    <location>
        <begin position="1"/>
        <end position="31"/>
    </location>
</feature>
<feature type="transmembrane region" description="Helical" evidence="2">
    <location>
        <begin position="38"/>
        <end position="62"/>
    </location>
</feature>
<gene>
    <name evidence="3" type="ORF">THASP1DRAFT_23068</name>
</gene>